<dbReference type="AlphaFoldDB" id="A0A931E9W9"/>
<proteinExistence type="predicted"/>
<evidence type="ECO:0000313" key="2">
    <source>
        <dbReference type="Proteomes" id="UP000694480"/>
    </source>
</evidence>
<protein>
    <submittedName>
        <fullName evidence="1">Uncharacterized protein</fullName>
    </submittedName>
</protein>
<gene>
    <name evidence="1" type="ORF">IC612_03555</name>
</gene>
<organism evidence="1 2">
    <name type="scientific">Planobacterium oryzisoli</name>
    <dbReference type="NCBI Taxonomy" id="2771435"/>
    <lineage>
        <taxon>Bacteria</taxon>
        <taxon>Pseudomonadati</taxon>
        <taxon>Bacteroidota</taxon>
        <taxon>Flavobacteriia</taxon>
        <taxon>Flavobacteriales</taxon>
        <taxon>Weeksellaceae</taxon>
        <taxon>Chryseobacterium group</taxon>
        <taxon>Chryseobacterium</taxon>
    </lineage>
</organism>
<sequence length="109" mass="11914">MPGSMLANYSQNPMSCCEKEQPVETESCHAKKDTSSEKGCGDHQDSDCNSQCCLSCIRCHSVHTLLSVVKVLSWQTMAATAENTSNFSYVHPALSSTGPEIWQPPKIFS</sequence>
<dbReference type="EMBL" id="JADKYY010000003">
    <property type="protein sequence ID" value="MBF5026873.1"/>
    <property type="molecule type" value="Genomic_DNA"/>
</dbReference>
<evidence type="ECO:0000313" key="1">
    <source>
        <dbReference type="EMBL" id="MBF5026873.1"/>
    </source>
</evidence>
<keyword evidence="2" id="KW-1185">Reference proteome</keyword>
<dbReference type="Proteomes" id="UP000694480">
    <property type="component" value="Unassembled WGS sequence"/>
</dbReference>
<accession>A0A931E9W9</accession>
<name>A0A931E9W9_9FLAO</name>
<reference evidence="1" key="1">
    <citation type="submission" date="2020-11" db="EMBL/GenBank/DDBJ databases">
        <title>Genome seq and assembly of Planobacterium sp.</title>
        <authorList>
            <person name="Chhetri G."/>
        </authorList>
    </citation>
    <scope>NUCLEOTIDE SEQUENCE</scope>
    <source>
        <strain evidence="1">GCR5</strain>
    </source>
</reference>
<comment type="caution">
    <text evidence="1">The sequence shown here is derived from an EMBL/GenBank/DDBJ whole genome shotgun (WGS) entry which is preliminary data.</text>
</comment>